<accession>A0ACB9AM30</accession>
<sequence length="109" mass="11436">MFSCVGPTLGIIVPVEVLRNVPDSACPVDSDSKVEQISLSLSVHHEIPNQVAVIPLARGPSKQTAMVVKVLFIVASPTHGDYGCSLVVKHVVTVAVIAGDDGNAHGDWQ</sequence>
<protein>
    <submittedName>
        <fullName evidence="1">Uncharacterized protein</fullName>
    </submittedName>
</protein>
<dbReference type="Proteomes" id="UP001055811">
    <property type="component" value="Linkage Group LG07"/>
</dbReference>
<keyword evidence="2" id="KW-1185">Reference proteome</keyword>
<dbReference type="EMBL" id="CM042015">
    <property type="protein sequence ID" value="KAI3710907.1"/>
    <property type="molecule type" value="Genomic_DNA"/>
</dbReference>
<organism evidence="1 2">
    <name type="scientific">Cichorium intybus</name>
    <name type="common">Chicory</name>
    <dbReference type="NCBI Taxonomy" id="13427"/>
    <lineage>
        <taxon>Eukaryota</taxon>
        <taxon>Viridiplantae</taxon>
        <taxon>Streptophyta</taxon>
        <taxon>Embryophyta</taxon>
        <taxon>Tracheophyta</taxon>
        <taxon>Spermatophyta</taxon>
        <taxon>Magnoliopsida</taxon>
        <taxon>eudicotyledons</taxon>
        <taxon>Gunneridae</taxon>
        <taxon>Pentapetalae</taxon>
        <taxon>asterids</taxon>
        <taxon>campanulids</taxon>
        <taxon>Asterales</taxon>
        <taxon>Asteraceae</taxon>
        <taxon>Cichorioideae</taxon>
        <taxon>Cichorieae</taxon>
        <taxon>Cichoriinae</taxon>
        <taxon>Cichorium</taxon>
    </lineage>
</organism>
<reference evidence="1 2" key="2">
    <citation type="journal article" date="2022" name="Mol. Ecol. Resour.">
        <title>The genomes of chicory, endive, great burdock and yacon provide insights into Asteraceae paleo-polyploidization history and plant inulin production.</title>
        <authorList>
            <person name="Fan W."/>
            <person name="Wang S."/>
            <person name="Wang H."/>
            <person name="Wang A."/>
            <person name="Jiang F."/>
            <person name="Liu H."/>
            <person name="Zhao H."/>
            <person name="Xu D."/>
            <person name="Zhang Y."/>
        </authorList>
    </citation>
    <scope>NUCLEOTIDE SEQUENCE [LARGE SCALE GENOMIC DNA]</scope>
    <source>
        <strain evidence="2">cv. Punajuju</strain>
        <tissue evidence="1">Leaves</tissue>
    </source>
</reference>
<comment type="caution">
    <text evidence="1">The sequence shown here is derived from an EMBL/GenBank/DDBJ whole genome shotgun (WGS) entry which is preliminary data.</text>
</comment>
<proteinExistence type="predicted"/>
<reference evidence="2" key="1">
    <citation type="journal article" date="2022" name="Mol. Ecol. Resour.">
        <title>The genomes of chicory, endive, great burdock and yacon provide insights into Asteraceae palaeo-polyploidization history and plant inulin production.</title>
        <authorList>
            <person name="Fan W."/>
            <person name="Wang S."/>
            <person name="Wang H."/>
            <person name="Wang A."/>
            <person name="Jiang F."/>
            <person name="Liu H."/>
            <person name="Zhao H."/>
            <person name="Xu D."/>
            <person name="Zhang Y."/>
        </authorList>
    </citation>
    <scope>NUCLEOTIDE SEQUENCE [LARGE SCALE GENOMIC DNA]</scope>
    <source>
        <strain evidence="2">cv. Punajuju</strain>
    </source>
</reference>
<gene>
    <name evidence="1" type="ORF">L2E82_40703</name>
</gene>
<evidence type="ECO:0000313" key="2">
    <source>
        <dbReference type="Proteomes" id="UP001055811"/>
    </source>
</evidence>
<name>A0ACB9AM30_CICIN</name>
<evidence type="ECO:0000313" key="1">
    <source>
        <dbReference type="EMBL" id="KAI3710907.1"/>
    </source>
</evidence>